<proteinExistence type="predicted"/>
<dbReference type="EMBL" id="GBXM01101653">
    <property type="protein sequence ID" value="JAH06924.1"/>
    <property type="molecule type" value="Transcribed_RNA"/>
</dbReference>
<evidence type="ECO:0000313" key="2">
    <source>
        <dbReference type="EMBL" id="JAH06924.1"/>
    </source>
</evidence>
<name>A0A0E9PQZ7_ANGAN</name>
<reference evidence="2" key="1">
    <citation type="submission" date="2014-11" db="EMBL/GenBank/DDBJ databases">
        <authorList>
            <person name="Amaro Gonzalez C."/>
        </authorList>
    </citation>
    <scope>NUCLEOTIDE SEQUENCE</scope>
</reference>
<sequence>MSKVKHQPPASGASSHALQGKCRYPTFKTSRQCFHQGM</sequence>
<accession>A0A0E9PQZ7</accession>
<reference evidence="2" key="2">
    <citation type="journal article" date="2015" name="Fish Shellfish Immunol.">
        <title>Early steps in the European eel (Anguilla anguilla)-Vibrio vulnificus interaction in the gills: Role of the RtxA13 toxin.</title>
        <authorList>
            <person name="Callol A."/>
            <person name="Pajuelo D."/>
            <person name="Ebbesson L."/>
            <person name="Teles M."/>
            <person name="MacKenzie S."/>
            <person name="Amaro C."/>
        </authorList>
    </citation>
    <scope>NUCLEOTIDE SEQUENCE</scope>
</reference>
<feature type="region of interest" description="Disordered" evidence="1">
    <location>
        <begin position="1"/>
        <end position="21"/>
    </location>
</feature>
<evidence type="ECO:0000256" key="1">
    <source>
        <dbReference type="SAM" id="MobiDB-lite"/>
    </source>
</evidence>
<protein>
    <submittedName>
        <fullName evidence="2">Uncharacterized protein</fullName>
    </submittedName>
</protein>
<organism evidence="2">
    <name type="scientific">Anguilla anguilla</name>
    <name type="common">European freshwater eel</name>
    <name type="synonym">Muraena anguilla</name>
    <dbReference type="NCBI Taxonomy" id="7936"/>
    <lineage>
        <taxon>Eukaryota</taxon>
        <taxon>Metazoa</taxon>
        <taxon>Chordata</taxon>
        <taxon>Craniata</taxon>
        <taxon>Vertebrata</taxon>
        <taxon>Euteleostomi</taxon>
        <taxon>Actinopterygii</taxon>
        <taxon>Neopterygii</taxon>
        <taxon>Teleostei</taxon>
        <taxon>Anguilliformes</taxon>
        <taxon>Anguillidae</taxon>
        <taxon>Anguilla</taxon>
    </lineage>
</organism>
<dbReference type="AlphaFoldDB" id="A0A0E9PQZ7"/>